<gene>
    <name evidence="1" type="ORF">EJ065_2624</name>
</gene>
<evidence type="ECO:0000313" key="1">
    <source>
        <dbReference type="EMBL" id="QAT84196.1"/>
    </source>
</evidence>
<dbReference type="Proteomes" id="UP000288758">
    <property type="component" value="Chromosome"/>
</dbReference>
<accession>A0A410RQN6</accession>
<evidence type="ECO:0000313" key="2">
    <source>
        <dbReference type="Proteomes" id="UP000288758"/>
    </source>
</evidence>
<dbReference type="EMBL" id="CP034669">
    <property type="protein sequence ID" value="QAT84196.1"/>
    <property type="molecule type" value="Genomic_DNA"/>
</dbReference>
<sequence>MSPALVLLTFALLSNADTPSYIPPDVSVHVAEFGGKYRIILEAAKDPAVPLEERLVRFQTQLAELRGEFVERRAKEYRGKSLTLSVEHSCTSGASGGVKDCGVKCVSSPSEHLYTSQPWVSVAGTNKGTSVSETQACLRMTVAGKGRNAGTLTARYEYRPASVESLSQRDADALFRLIALSLKPRAAHEG</sequence>
<protein>
    <submittedName>
        <fullName evidence="1">Uncharacterized protein</fullName>
    </submittedName>
</protein>
<reference evidence="1 2" key="1">
    <citation type="submission" date="2018-12" db="EMBL/GenBank/DDBJ databases">
        <title>Complete Genome Sequence of the Corallopyronin A producing Myxobacterium Corallococcus coralloides B035.</title>
        <authorList>
            <person name="Bouhired S.M."/>
            <person name="Rupp O."/>
            <person name="Blom J."/>
            <person name="Schaeberle T.F."/>
            <person name="Kehraus S."/>
            <person name="Schiefer A."/>
            <person name="Pfarr K."/>
            <person name="Goesmann A."/>
            <person name="Hoerauf A."/>
            <person name="Koenig G.M."/>
        </authorList>
    </citation>
    <scope>NUCLEOTIDE SEQUENCE [LARGE SCALE GENOMIC DNA]</scope>
    <source>
        <strain evidence="1 2">B035</strain>
    </source>
</reference>
<dbReference type="AlphaFoldDB" id="A0A410RQN6"/>
<name>A0A410RQN6_CORCK</name>
<organism evidence="1 2">
    <name type="scientific">Corallococcus coralloides</name>
    <name type="common">Myxococcus coralloides</name>
    <dbReference type="NCBI Taxonomy" id="184914"/>
    <lineage>
        <taxon>Bacteria</taxon>
        <taxon>Pseudomonadati</taxon>
        <taxon>Myxococcota</taxon>
        <taxon>Myxococcia</taxon>
        <taxon>Myxococcales</taxon>
        <taxon>Cystobacterineae</taxon>
        <taxon>Myxococcaceae</taxon>
        <taxon>Corallococcus</taxon>
    </lineage>
</organism>
<proteinExistence type="predicted"/>